<feature type="binding site" evidence="7">
    <location>
        <position position="46"/>
    </location>
    <ligand>
        <name>L-glutamate</name>
        <dbReference type="ChEBI" id="CHEBI:29985"/>
    </ligand>
</feature>
<evidence type="ECO:0000256" key="4">
    <source>
        <dbReference type="ARBA" id="ARBA00022833"/>
    </source>
</evidence>
<evidence type="ECO:0000256" key="8">
    <source>
        <dbReference type="RuleBase" id="RU363037"/>
    </source>
</evidence>
<dbReference type="GO" id="GO:0016874">
    <property type="term" value="F:ligase activity"/>
    <property type="evidence" value="ECO:0007669"/>
    <property type="project" value="UniProtKB-KW"/>
</dbReference>
<feature type="binding site" evidence="7">
    <location>
        <begin position="10"/>
        <end position="14"/>
    </location>
    <ligand>
        <name>L-glutamate</name>
        <dbReference type="ChEBI" id="CHEBI:29985"/>
    </ligand>
</feature>
<dbReference type="EMBL" id="JBIWXY010000001">
    <property type="protein sequence ID" value="MFJ5444897.1"/>
    <property type="molecule type" value="Genomic_DNA"/>
</dbReference>
<evidence type="ECO:0000256" key="3">
    <source>
        <dbReference type="ARBA" id="ARBA00022741"/>
    </source>
</evidence>
<reference evidence="10 11" key="1">
    <citation type="submission" date="2024-11" db="EMBL/GenBank/DDBJ databases">
        <authorList>
            <person name="Kaparullina E.N."/>
            <person name="Delegan Y.A."/>
            <person name="Doronina N.V."/>
        </authorList>
    </citation>
    <scope>NUCLEOTIDE SEQUENCE [LARGE SCALE GENOMIC DNA]</scope>
    <source>
        <strain evidence="10 11">7sh_L</strain>
    </source>
</reference>
<dbReference type="EC" id="6.1.1.-" evidence="7"/>
<feature type="short sequence motif" description="'HIGH' region" evidence="7">
    <location>
        <begin position="13"/>
        <end position="23"/>
    </location>
</feature>
<dbReference type="Gene3D" id="3.40.50.620">
    <property type="entry name" value="HUPs"/>
    <property type="match status" value="1"/>
</dbReference>
<evidence type="ECO:0000256" key="1">
    <source>
        <dbReference type="ARBA" id="ARBA00022598"/>
    </source>
</evidence>
<evidence type="ECO:0000256" key="7">
    <source>
        <dbReference type="HAMAP-Rule" id="MF_01428"/>
    </source>
</evidence>
<keyword evidence="6 7" id="KW-0030">Aminoacyl-tRNA synthetase</keyword>
<dbReference type="InterPro" id="IPR000924">
    <property type="entry name" value="Glu/Gln-tRNA-synth"/>
</dbReference>
<dbReference type="RefSeq" id="WP_400878360.1">
    <property type="nucleotide sequence ID" value="NZ_JBIWXY010000001.1"/>
</dbReference>
<keyword evidence="1 7" id="KW-0436">Ligase</keyword>
<evidence type="ECO:0000313" key="10">
    <source>
        <dbReference type="EMBL" id="MFJ5444897.1"/>
    </source>
</evidence>
<dbReference type="Proteomes" id="UP001617669">
    <property type="component" value="Unassembled WGS sequence"/>
</dbReference>
<comment type="function">
    <text evidence="7">Catalyzes the tRNA-independent activation of glutamate in presence of ATP and the subsequent transfer of glutamate onto a tRNA(Asp). Glutamate is transferred on the 2-amino-5-(4,5-dihydroxy-2-cyclopenten-1-yl) moiety of the queuosine in the wobble position of the QUC anticodon.</text>
</comment>
<dbReference type="PANTHER" id="PTHR43311">
    <property type="entry name" value="GLUTAMATE--TRNA LIGASE"/>
    <property type="match status" value="1"/>
</dbReference>
<dbReference type="InterPro" id="IPR014729">
    <property type="entry name" value="Rossmann-like_a/b/a_fold"/>
</dbReference>
<feature type="domain" description="Glutamyl/glutaminyl-tRNA synthetase class Ib catalytic" evidence="9">
    <location>
        <begin position="7"/>
        <end position="249"/>
    </location>
</feature>
<evidence type="ECO:0000313" key="11">
    <source>
        <dbReference type="Proteomes" id="UP001617669"/>
    </source>
</evidence>
<dbReference type="InterPro" id="IPR020058">
    <property type="entry name" value="Glu/Gln-tRNA-synth_Ib_cat-dom"/>
</dbReference>
<evidence type="ECO:0000259" key="9">
    <source>
        <dbReference type="Pfam" id="PF00749"/>
    </source>
</evidence>
<evidence type="ECO:0000256" key="2">
    <source>
        <dbReference type="ARBA" id="ARBA00022723"/>
    </source>
</evidence>
<gene>
    <name evidence="10" type="primary">gluQRS</name>
    <name evidence="7" type="synonym">gluQ</name>
    <name evidence="10" type="ORF">ACIKP9_01495</name>
</gene>
<keyword evidence="3 7" id="KW-0547">Nucleotide-binding</keyword>
<feature type="binding site" evidence="7">
    <location>
        <position position="122"/>
    </location>
    <ligand>
        <name>Zn(2+)</name>
        <dbReference type="ChEBI" id="CHEBI:29105"/>
    </ligand>
</feature>
<feature type="binding site" evidence="7">
    <location>
        <position position="126"/>
    </location>
    <ligand>
        <name>Zn(2+)</name>
        <dbReference type="ChEBI" id="CHEBI:29105"/>
    </ligand>
</feature>
<protein>
    <recommendedName>
        <fullName evidence="7">Glutamyl-Q tRNA(Asp) synthetase</fullName>
        <shortName evidence="7">Glu-Q-RSs</shortName>
        <ecNumber evidence="7">6.1.1.-</ecNumber>
    </recommendedName>
</protein>
<dbReference type="PANTHER" id="PTHR43311:SF1">
    <property type="entry name" value="GLUTAMYL-Q TRNA(ASP) SYNTHETASE"/>
    <property type="match status" value="1"/>
</dbReference>
<keyword evidence="2 7" id="KW-0479">Metal-binding</keyword>
<feature type="binding site" evidence="7">
    <location>
        <position position="104"/>
    </location>
    <ligand>
        <name>Zn(2+)</name>
        <dbReference type="ChEBI" id="CHEBI:29105"/>
    </ligand>
</feature>
<dbReference type="InterPro" id="IPR049940">
    <property type="entry name" value="GluQ/Sye"/>
</dbReference>
<sequence>MSEFSNIRGRFAPSPTGPLHIGSLIAAVASYLDARSNQGEWLVRIEDLDLPRQMPGAADLILRTLEAYGFEWDGEVIYQSQRDHYYQDALHMLAARGLVYPCGCSRKEIADSAIHGIDGLVYPGTCRSGLAAGKHARAWRIQVDDTPIHFHDAVQGEISQVLSRDIGDFVLKRADGLFAYQLAVVVDDEMQGITHIVRGADLLDSTPRQIFLQRALGYAHPAYLHVPVAANMAGEKLSKQTLAQALDSDNTSHDLWQALAFLGQEPPVELQTDHHAAIWQWALSHWQPAHILRQRTILI</sequence>
<keyword evidence="11" id="KW-1185">Reference proteome</keyword>
<evidence type="ECO:0000256" key="5">
    <source>
        <dbReference type="ARBA" id="ARBA00022840"/>
    </source>
</evidence>
<organism evidence="10 11">
    <name type="scientific">Methylobacillus methanolivorans</name>
    <dbReference type="NCBI Taxonomy" id="1848927"/>
    <lineage>
        <taxon>Bacteria</taxon>
        <taxon>Pseudomonadati</taxon>
        <taxon>Pseudomonadota</taxon>
        <taxon>Betaproteobacteria</taxon>
        <taxon>Nitrosomonadales</taxon>
        <taxon>Methylophilaceae</taxon>
        <taxon>Methylobacillus</taxon>
    </lineage>
</organism>
<dbReference type="NCBIfam" id="NF004314">
    <property type="entry name" value="PRK05710.1-3"/>
    <property type="match status" value="1"/>
</dbReference>
<keyword evidence="8" id="KW-0648">Protein biosynthesis</keyword>
<dbReference type="Pfam" id="PF00749">
    <property type="entry name" value="tRNA-synt_1c"/>
    <property type="match status" value="1"/>
</dbReference>
<dbReference type="PRINTS" id="PR00987">
    <property type="entry name" value="TRNASYNTHGLU"/>
</dbReference>
<comment type="caution">
    <text evidence="10">The sequence shown here is derived from an EMBL/GenBank/DDBJ whole genome shotgun (WGS) entry which is preliminary data.</text>
</comment>
<dbReference type="SUPFAM" id="SSF52374">
    <property type="entry name" value="Nucleotidylyl transferase"/>
    <property type="match status" value="1"/>
</dbReference>
<evidence type="ECO:0000256" key="6">
    <source>
        <dbReference type="ARBA" id="ARBA00023146"/>
    </source>
</evidence>
<dbReference type="NCBIfam" id="NF004313">
    <property type="entry name" value="PRK05710.1-2"/>
    <property type="match status" value="1"/>
</dbReference>
<dbReference type="NCBIfam" id="TIGR03838">
    <property type="entry name" value="queuosine_YadB"/>
    <property type="match status" value="1"/>
</dbReference>
<dbReference type="HAMAP" id="MF_01428">
    <property type="entry name" value="Glu_Q_tRNA_synth"/>
    <property type="match status" value="1"/>
</dbReference>
<feature type="binding site" evidence="7">
    <location>
        <position position="239"/>
    </location>
    <ligand>
        <name>ATP</name>
        <dbReference type="ChEBI" id="CHEBI:30616"/>
    </ligand>
</feature>
<name>A0ABW8GIH4_9PROT</name>
<dbReference type="InterPro" id="IPR022380">
    <property type="entry name" value="Glu-Q_tRNA(Asp)_Synthase"/>
</dbReference>
<proteinExistence type="inferred from homology"/>
<feature type="binding site" evidence="7">
    <location>
        <position position="102"/>
    </location>
    <ligand>
        <name>Zn(2+)</name>
        <dbReference type="ChEBI" id="CHEBI:29105"/>
    </ligand>
</feature>
<accession>A0ABW8GIH4</accession>
<feature type="short sequence motif" description="'KMSKS' region" evidence="7">
    <location>
        <begin position="236"/>
        <end position="240"/>
    </location>
</feature>
<comment type="similarity">
    <text evidence="7">Belongs to the class-I aminoacyl-tRNA synthetase family. GluQ subfamily.</text>
</comment>
<comment type="cofactor">
    <cofactor evidence="7">
        <name>Zn(2+)</name>
        <dbReference type="ChEBI" id="CHEBI:29105"/>
    </cofactor>
    <text evidence="7">Binds 1 zinc ion per subunit.</text>
</comment>
<feature type="binding site" evidence="7">
    <location>
        <position position="180"/>
    </location>
    <ligand>
        <name>L-glutamate</name>
        <dbReference type="ChEBI" id="CHEBI:29985"/>
    </ligand>
</feature>
<keyword evidence="5 7" id="KW-0067">ATP-binding</keyword>
<keyword evidence="4 7" id="KW-0862">Zinc</keyword>
<feature type="binding site" evidence="7">
    <location>
        <position position="198"/>
    </location>
    <ligand>
        <name>L-glutamate</name>
        <dbReference type="ChEBI" id="CHEBI:29985"/>
    </ligand>
</feature>